<accession>K1SSF5</accession>
<organism evidence="1">
    <name type="scientific">human gut metagenome</name>
    <dbReference type="NCBI Taxonomy" id="408170"/>
    <lineage>
        <taxon>unclassified sequences</taxon>
        <taxon>metagenomes</taxon>
        <taxon>organismal metagenomes</taxon>
    </lineage>
</organism>
<reference evidence="1" key="1">
    <citation type="journal article" date="2013" name="Environ. Microbiol.">
        <title>Microbiota from the distal guts of lean and obese adolescents exhibit partial functional redundancy besides clear differences in community structure.</title>
        <authorList>
            <person name="Ferrer M."/>
            <person name="Ruiz A."/>
            <person name="Lanza F."/>
            <person name="Haange S.B."/>
            <person name="Oberbach A."/>
            <person name="Till H."/>
            <person name="Bargiela R."/>
            <person name="Campoy C."/>
            <person name="Segura M.T."/>
            <person name="Richter M."/>
            <person name="von Bergen M."/>
            <person name="Seifert J."/>
            <person name="Suarez A."/>
        </authorList>
    </citation>
    <scope>NUCLEOTIDE SEQUENCE</scope>
</reference>
<feature type="non-terminal residue" evidence="1">
    <location>
        <position position="1"/>
    </location>
</feature>
<gene>
    <name evidence="1" type="ORF">LEA_11285</name>
</gene>
<evidence type="ECO:0000313" key="1">
    <source>
        <dbReference type="EMBL" id="EKC63542.1"/>
    </source>
</evidence>
<dbReference type="AlphaFoldDB" id="K1SSF5"/>
<proteinExistence type="predicted"/>
<dbReference type="EMBL" id="AJWY01007599">
    <property type="protein sequence ID" value="EKC63542.1"/>
    <property type="molecule type" value="Genomic_DNA"/>
</dbReference>
<name>K1SSF5_9ZZZZ</name>
<sequence length="89" mass="10369">KRGYVLFNRNLNVLGNGEHARLEELPLEEFDVDEIPLEGEIIKEHAGFTDVFFYSDCTNPYAGYVLDLRKLKAYNQFIYPLAMVLNRKL</sequence>
<comment type="caution">
    <text evidence="1">The sequence shown here is derived from an EMBL/GenBank/DDBJ whole genome shotgun (WGS) entry which is preliminary data.</text>
</comment>
<protein>
    <submittedName>
        <fullName evidence="1">Uncharacterized protein</fullName>
    </submittedName>
</protein>